<protein>
    <submittedName>
        <fullName evidence="1">Uncharacterized protein</fullName>
    </submittedName>
</protein>
<reference evidence="1 2" key="1">
    <citation type="submission" date="2019-05" db="EMBL/GenBank/DDBJ databases">
        <title>Another draft genome of Portunus trituberculatus and its Hox gene families provides insights of decapod evolution.</title>
        <authorList>
            <person name="Jeong J.-H."/>
            <person name="Song I."/>
            <person name="Kim S."/>
            <person name="Choi T."/>
            <person name="Kim D."/>
            <person name="Ryu S."/>
            <person name="Kim W."/>
        </authorList>
    </citation>
    <scope>NUCLEOTIDE SEQUENCE [LARGE SCALE GENOMIC DNA]</scope>
    <source>
        <tissue evidence="1">Muscle</tissue>
    </source>
</reference>
<dbReference type="Proteomes" id="UP000324222">
    <property type="component" value="Unassembled WGS sequence"/>
</dbReference>
<proteinExistence type="predicted"/>
<comment type="caution">
    <text evidence="1">The sequence shown here is derived from an EMBL/GenBank/DDBJ whole genome shotgun (WGS) entry which is preliminary data.</text>
</comment>
<dbReference type="EMBL" id="VSRR010006828">
    <property type="protein sequence ID" value="MPC45655.1"/>
    <property type="molecule type" value="Genomic_DNA"/>
</dbReference>
<keyword evidence="2" id="KW-1185">Reference proteome</keyword>
<dbReference type="AlphaFoldDB" id="A0A5B7FJH4"/>
<evidence type="ECO:0000313" key="2">
    <source>
        <dbReference type="Proteomes" id="UP000324222"/>
    </source>
</evidence>
<evidence type="ECO:0000313" key="1">
    <source>
        <dbReference type="EMBL" id="MPC45655.1"/>
    </source>
</evidence>
<name>A0A5B7FJH4_PORTR</name>
<accession>A0A5B7FJH4</accession>
<organism evidence="1 2">
    <name type="scientific">Portunus trituberculatus</name>
    <name type="common">Swimming crab</name>
    <name type="synonym">Neptunus trituberculatus</name>
    <dbReference type="NCBI Taxonomy" id="210409"/>
    <lineage>
        <taxon>Eukaryota</taxon>
        <taxon>Metazoa</taxon>
        <taxon>Ecdysozoa</taxon>
        <taxon>Arthropoda</taxon>
        <taxon>Crustacea</taxon>
        <taxon>Multicrustacea</taxon>
        <taxon>Malacostraca</taxon>
        <taxon>Eumalacostraca</taxon>
        <taxon>Eucarida</taxon>
        <taxon>Decapoda</taxon>
        <taxon>Pleocyemata</taxon>
        <taxon>Brachyura</taxon>
        <taxon>Eubrachyura</taxon>
        <taxon>Portunoidea</taxon>
        <taxon>Portunidae</taxon>
        <taxon>Portuninae</taxon>
        <taxon>Portunus</taxon>
    </lineage>
</organism>
<sequence>MRLRYHEALLLAPPFPSLRCEATMRPRQTPAPPSLREHLVSGSGRALSSSWFSGRAASLGSCLSPFLQSLALLNPDIRTFIKEHRPSSLARAVQLADDWASAHYSYTSKPSFRSSLRFFKPPKKTTCSLVAFKTTSTTRYHGCEKFSTVSRQDLA</sequence>
<gene>
    <name evidence="1" type="ORF">E2C01_039361</name>
</gene>